<dbReference type="InterPro" id="IPR005598">
    <property type="entry name" value="ATP_synth_I"/>
</dbReference>
<evidence type="ECO:0000313" key="7">
    <source>
        <dbReference type="EMBL" id="GAP36055.1"/>
    </source>
</evidence>
<sequence>MSFDDAADERPFKTLTADEARRVREKLTMVSPWRVVGVQLLVGVVCVAGAWLLTGKASTAWSALYGAAATVVPNALMARGMTRGARSAVSAAAGFLFWEMLKIGVAIAMLLIAARVVPQLSWPALLLTMLVCIKVNWFALLWRGRRGT</sequence>
<keyword evidence="8" id="KW-1185">Reference proteome</keyword>
<dbReference type="RefSeq" id="WP_231638101.1">
    <property type="nucleotide sequence ID" value="NZ_BBYR01000030.1"/>
</dbReference>
<evidence type="ECO:0000256" key="1">
    <source>
        <dbReference type="ARBA" id="ARBA00004651"/>
    </source>
</evidence>
<evidence type="ECO:0000256" key="2">
    <source>
        <dbReference type="ARBA" id="ARBA00022475"/>
    </source>
</evidence>
<keyword evidence="2" id="KW-1003">Cell membrane</keyword>
<evidence type="ECO:0000256" key="4">
    <source>
        <dbReference type="ARBA" id="ARBA00022989"/>
    </source>
</evidence>
<evidence type="ECO:0000313" key="8">
    <source>
        <dbReference type="Proteomes" id="UP000037660"/>
    </source>
</evidence>
<proteinExistence type="predicted"/>
<evidence type="ECO:0000256" key="6">
    <source>
        <dbReference type="SAM" id="Phobius"/>
    </source>
</evidence>
<name>A0A0K8P1K7_PISS1</name>
<dbReference type="EMBL" id="BBYR01000030">
    <property type="protein sequence ID" value="GAP36055.1"/>
    <property type="molecule type" value="Genomic_DNA"/>
</dbReference>
<comment type="caution">
    <text evidence="7">The sequence shown here is derived from an EMBL/GenBank/DDBJ whole genome shotgun (WGS) entry which is preliminary data.</text>
</comment>
<feature type="transmembrane region" description="Helical" evidence="6">
    <location>
        <begin position="120"/>
        <end position="142"/>
    </location>
</feature>
<keyword evidence="3 6" id="KW-0812">Transmembrane</keyword>
<dbReference type="STRING" id="1547922.ISF6_1895"/>
<keyword evidence="4 6" id="KW-1133">Transmembrane helix</keyword>
<reference evidence="7 8" key="2">
    <citation type="journal article" date="2016" name="Science">
        <title>A bacterium that degrades and assimilates poly(ethylene terephthalate).</title>
        <authorList>
            <person name="Yoshida S."/>
            <person name="Hiraga K."/>
            <person name="Takehana T."/>
            <person name="Taniguchi I."/>
            <person name="Yamaji H."/>
            <person name="Maeda Y."/>
            <person name="Toyohara K."/>
            <person name="Miyamoto K."/>
            <person name="Kimura Y."/>
            <person name="Oda K."/>
        </authorList>
    </citation>
    <scope>NUCLEOTIDE SEQUENCE [LARGE SCALE GENOMIC DNA]</scope>
    <source>
        <strain evidence="8">NBRC 110686 / TISTR 2288 / 201-F6</strain>
    </source>
</reference>
<evidence type="ECO:0000256" key="5">
    <source>
        <dbReference type="ARBA" id="ARBA00023136"/>
    </source>
</evidence>
<evidence type="ECO:0000256" key="3">
    <source>
        <dbReference type="ARBA" id="ARBA00022692"/>
    </source>
</evidence>
<dbReference type="Pfam" id="PF03899">
    <property type="entry name" value="ATP-synt_I"/>
    <property type="match status" value="1"/>
</dbReference>
<gene>
    <name evidence="7" type="ORF">ISF6_1895</name>
</gene>
<feature type="transmembrane region" description="Helical" evidence="6">
    <location>
        <begin position="31"/>
        <end position="53"/>
    </location>
</feature>
<dbReference type="Proteomes" id="UP000037660">
    <property type="component" value="Unassembled WGS sequence"/>
</dbReference>
<dbReference type="GO" id="GO:0005886">
    <property type="term" value="C:plasma membrane"/>
    <property type="evidence" value="ECO:0007669"/>
    <property type="project" value="UniProtKB-SubCell"/>
</dbReference>
<feature type="transmembrane region" description="Helical" evidence="6">
    <location>
        <begin position="59"/>
        <end position="77"/>
    </location>
</feature>
<reference evidence="8" key="1">
    <citation type="submission" date="2015-07" db="EMBL/GenBank/DDBJ databases">
        <title>Discovery of a poly(ethylene terephthalate assimilation.</title>
        <authorList>
            <person name="Yoshida S."/>
            <person name="Hiraga K."/>
            <person name="Takehana T."/>
            <person name="Taniguchi I."/>
            <person name="Yamaji H."/>
            <person name="Maeda Y."/>
            <person name="Toyohara K."/>
            <person name="Miyamoto K."/>
            <person name="Kimura Y."/>
            <person name="Oda K."/>
        </authorList>
    </citation>
    <scope>NUCLEOTIDE SEQUENCE [LARGE SCALE GENOMIC DNA]</scope>
    <source>
        <strain evidence="8">NBRC 110686 / TISTR 2288 / 201-F6</strain>
    </source>
</reference>
<dbReference type="AlphaFoldDB" id="A0A0K8P1K7"/>
<accession>A0A0K8P1K7</accession>
<comment type="subcellular location">
    <subcellularLocation>
        <location evidence="1">Cell membrane</location>
        <topology evidence="1">Multi-pass membrane protein</topology>
    </subcellularLocation>
</comment>
<organism evidence="7 8">
    <name type="scientific">Piscinibacter sakaiensis</name>
    <name type="common">Ideonella sakaiensis</name>
    <dbReference type="NCBI Taxonomy" id="1547922"/>
    <lineage>
        <taxon>Bacteria</taxon>
        <taxon>Pseudomonadati</taxon>
        <taxon>Pseudomonadota</taxon>
        <taxon>Betaproteobacteria</taxon>
        <taxon>Burkholderiales</taxon>
        <taxon>Sphaerotilaceae</taxon>
        <taxon>Piscinibacter</taxon>
    </lineage>
</organism>
<protein>
    <submittedName>
        <fullName evidence="7">ATP synthase, protein I</fullName>
    </submittedName>
</protein>
<feature type="transmembrane region" description="Helical" evidence="6">
    <location>
        <begin position="89"/>
        <end position="114"/>
    </location>
</feature>
<keyword evidence="5 6" id="KW-0472">Membrane</keyword>